<dbReference type="PANTHER" id="PTHR47163:SF3">
    <property type="entry name" value="PROTEIN CBG18017"/>
    <property type="match status" value="1"/>
</dbReference>
<dbReference type="STRING" id="30069.A0A182YS01"/>
<evidence type="ECO:0000313" key="3">
    <source>
        <dbReference type="Proteomes" id="UP000076408"/>
    </source>
</evidence>
<dbReference type="AlphaFoldDB" id="A0A182YS01"/>
<reference evidence="3" key="1">
    <citation type="journal article" date="2014" name="Genome Biol.">
        <title>Genome analysis of a major urban malaria vector mosquito, Anopheles stephensi.</title>
        <authorList>
            <person name="Jiang X."/>
            <person name="Peery A."/>
            <person name="Hall A.B."/>
            <person name="Sharma A."/>
            <person name="Chen X.G."/>
            <person name="Waterhouse R.M."/>
            <person name="Komissarov A."/>
            <person name="Riehle M.M."/>
            <person name="Shouche Y."/>
            <person name="Sharakhova M.V."/>
            <person name="Lawson D."/>
            <person name="Pakpour N."/>
            <person name="Arensburger P."/>
            <person name="Davidson V.L."/>
            <person name="Eiglmeier K."/>
            <person name="Emrich S."/>
            <person name="George P."/>
            <person name="Kennedy R.C."/>
            <person name="Mane S.P."/>
            <person name="Maslen G."/>
            <person name="Oringanje C."/>
            <person name="Qi Y."/>
            <person name="Settlage R."/>
            <person name="Tojo M."/>
            <person name="Tubio J.M."/>
            <person name="Unger M.F."/>
            <person name="Wang B."/>
            <person name="Vernick K.D."/>
            <person name="Ribeiro J.M."/>
            <person name="James A.A."/>
            <person name="Michel K."/>
            <person name="Riehle M.A."/>
            <person name="Luckhart S."/>
            <person name="Sharakhov I.V."/>
            <person name="Tu Z."/>
        </authorList>
    </citation>
    <scope>NUCLEOTIDE SEQUENCE [LARGE SCALE GENOMIC DNA]</scope>
    <source>
        <strain evidence="3">Indian</strain>
    </source>
</reference>
<reference evidence="2" key="2">
    <citation type="submission" date="2020-05" db="UniProtKB">
        <authorList>
            <consortium name="EnsemblMetazoa"/>
        </authorList>
    </citation>
    <scope>IDENTIFICATION</scope>
    <source>
        <strain evidence="2">Indian</strain>
    </source>
</reference>
<dbReference type="InterPro" id="IPR053164">
    <property type="entry name" value="IS1016-like_transposase"/>
</dbReference>
<sequence>MTVEIDETAILRRKYNVGRISASKTQWLVGGICREKGKIFLERIPNRSQATRNDLVVRHVEAGITIITDCWAGYNWLLAQGFPHDTVNHSIHFLNPSDNNITTQRIENGGS</sequence>
<dbReference type="EnsemblMetazoa" id="ASTEI11237-RA">
    <property type="protein sequence ID" value="ASTEI11237-PA"/>
    <property type="gene ID" value="ASTEI11237"/>
</dbReference>
<proteinExistence type="predicted"/>
<dbReference type="Pfam" id="PF12762">
    <property type="entry name" value="DDE_Tnp_IS1595"/>
    <property type="match status" value="1"/>
</dbReference>
<dbReference type="VEuPathDB" id="VectorBase:ASTEI11237"/>
<dbReference type="OMA" id="ARREYNC"/>
<evidence type="ECO:0000313" key="2">
    <source>
        <dbReference type="EnsemblMetazoa" id="ASTEI11237-PA"/>
    </source>
</evidence>
<dbReference type="PANTHER" id="PTHR47163">
    <property type="entry name" value="DDE_TNP_IS1595 DOMAIN-CONTAINING PROTEIN"/>
    <property type="match status" value="1"/>
</dbReference>
<dbReference type="VEuPathDB" id="VectorBase:ASTEI20_033311"/>
<name>A0A182YS01_ANOST</name>
<protein>
    <submittedName>
        <fullName evidence="2">DDE_Tnp_IS1595 domain-containing protein</fullName>
    </submittedName>
</protein>
<keyword evidence="3" id="KW-1185">Reference proteome</keyword>
<dbReference type="InterPro" id="IPR024445">
    <property type="entry name" value="Tnp_ISXO2-like"/>
</dbReference>
<organism evidence="2 3">
    <name type="scientific">Anopheles stephensi</name>
    <name type="common">Indo-Pakistan malaria mosquito</name>
    <dbReference type="NCBI Taxonomy" id="30069"/>
    <lineage>
        <taxon>Eukaryota</taxon>
        <taxon>Metazoa</taxon>
        <taxon>Ecdysozoa</taxon>
        <taxon>Arthropoda</taxon>
        <taxon>Hexapoda</taxon>
        <taxon>Insecta</taxon>
        <taxon>Pterygota</taxon>
        <taxon>Neoptera</taxon>
        <taxon>Endopterygota</taxon>
        <taxon>Diptera</taxon>
        <taxon>Nematocera</taxon>
        <taxon>Culicoidea</taxon>
        <taxon>Culicidae</taxon>
        <taxon>Anophelinae</taxon>
        <taxon>Anopheles</taxon>
    </lineage>
</organism>
<feature type="domain" description="ISXO2-like transposase" evidence="1">
    <location>
        <begin position="2"/>
        <end position="109"/>
    </location>
</feature>
<dbReference type="VEuPathDB" id="VectorBase:ASTE011753"/>
<dbReference type="SMART" id="SM01126">
    <property type="entry name" value="DDE_Tnp_IS1595"/>
    <property type="match status" value="1"/>
</dbReference>
<dbReference type="Proteomes" id="UP000076408">
    <property type="component" value="Unassembled WGS sequence"/>
</dbReference>
<accession>A0A182YS01</accession>
<evidence type="ECO:0000259" key="1">
    <source>
        <dbReference type="SMART" id="SM01126"/>
    </source>
</evidence>